<dbReference type="InterPro" id="IPR013103">
    <property type="entry name" value="RVT_2"/>
</dbReference>
<dbReference type="Proteomes" id="UP000694861">
    <property type="component" value="Unplaced"/>
</dbReference>
<organism evidence="2 3">
    <name type="scientific">Prunus mume</name>
    <name type="common">Japanese apricot</name>
    <name type="synonym">Armeniaca mume</name>
    <dbReference type="NCBI Taxonomy" id="102107"/>
    <lineage>
        <taxon>Eukaryota</taxon>
        <taxon>Viridiplantae</taxon>
        <taxon>Streptophyta</taxon>
        <taxon>Embryophyta</taxon>
        <taxon>Tracheophyta</taxon>
        <taxon>Spermatophyta</taxon>
        <taxon>Magnoliopsida</taxon>
        <taxon>eudicotyledons</taxon>
        <taxon>Gunneridae</taxon>
        <taxon>Pentapetalae</taxon>
        <taxon>rosids</taxon>
        <taxon>fabids</taxon>
        <taxon>Rosales</taxon>
        <taxon>Rosaceae</taxon>
        <taxon>Amygdaloideae</taxon>
        <taxon>Amygdaleae</taxon>
        <taxon>Prunus</taxon>
    </lineage>
</organism>
<gene>
    <name evidence="3" type="primary">LOC103343398</name>
</gene>
<reference evidence="3" key="2">
    <citation type="submission" date="2025-08" db="UniProtKB">
        <authorList>
            <consortium name="RefSeq"/>
        </authorList>
    </citation>
    <scope>IDENTIFICATION</scope>
</reference>
<evidence type="ECO:0000259" key="1">
    <source>
        <dbReference type="Pfam" id="PF07727"/>
    </source>
</evidence>
<protein>
    <submittedName>
        <fullName evidence="3">Uncharacterized protein LOC103343398</fullName>
    </submittedName>
</protein>
<proteinExistence type="predicted"/>
<name>A0ABM0PVS4_PRUMU</name>
<dbReference type="Pfam" id="PF07727">
    <property type="entry name" value="RVT_2"/>
    <property type="match status" value="1"/>
</dbReference>
<reference evidence="2" key="1">
    <citation type="journal article" date="2012" name="Nat. Commun.">
        <title>The genome of Prunus mume.</title>
        <authorList>
            <person name="Zhang Q."/>
            <person name="Chen W."/>
            <person name="Sun L."/>
            <person name="Zhao F."/>
            <person name="Huang B."/>
            <person name="Yang W."/>
            <person name="Tao Y."/>
            <person name="Wang J."/>
            <person name="Yuan Z."/>
            <person name="Fan G."/>
            <person name="Xing Z."/>
            <person name="Han C."/>
            <person name="Pan H."/>
            <person name="Zhong X."/>
            <person name="Shi W."/>
            <person name="Liang X."/>
            <person name="Du D."/>
            <person name="Sun F."/>
            <person name="Xu Z."/>
            <person name="Hao R."/>
            <person name="Lv T."/>
            <person name="Lv Y."/>
            <person name="Zheng Z."/>
            <person name="Sun M."/>
            <person name="Luo L."/>
            <person name="Cai M."/>
            <person name="Gao Y."/>
            <person name="Wang J."/>
            <person name="Yin Y."/>
            <person name="Xu X."/>
            <person name="Cheng T."/>
            <person name="Wang J."/>
        </authorList>
    </citation>
    <scope>NUCLEOTIDE SEQUENCE [LARGE SCALE GENOMIC DNA]</scope>
</reference>
<feature type="domain" description="Reverse transcriptase Ty1/copia-type" evidence="1">
    <location>
        <begin position="3"/>
        <end position="60"/>
    </location>
</feature>
<keyword evidence="2" id="KW-1185">Reference proteome</keyword>
<evidence type="ECO:0000313" key="3">
    <source>
        <dbReference type="RefSeq" id="XP_008245280.1"/>
    </source>
</evidence>
<dbReference type="GeneID" id="103343398"/>
<sequence>MVLVAKGFNQKEGFDYEETFSLIVKLATIRTILSLVVSYNWSVQQLDVQNAFLNEYLQEEAPQAWFQSLSTFLLAQWVVHSHYDALTRYVVHLLKRFTMTEYKPCPTSLPSDVRLSCMDGDPLPDPFRSVVEFELLETVELSSILEFIGQIEEFMKGLRMVKDLKIIGPEELTSSWKLNDDKLEQHLIYFFLVIIK</sequence>
<dbReference type="RefSeq" id="XP_008245280.1">
    <property type="nucleotide sequence ID" value="XM_008247058.1"/>
</dbReference>
<evidence type="ECO:0000313" key="2">
    <source>
        <dbReference type="Proteomes" id="UP000694861"/>
    </source>
</evidence>
<accession>A0ABM0PVS4</accession>